<dbReference type="Gene3D" id="1.10.1780.10">
    <property type="entry name" value="Clp, N-terminal domain"/>
    <property type="match status" value="1"/>
</dbReference>
<dbReference type="Pfam" id="PF10431">
    <property type="entry name" value="ClpB_D2-small"/>
    <property type="match status" value="1"/>
</dbReference>
<evidence type="ECO:0000256" key="1">
    <source>
        <dbReference type="ARBA" id="ARBA00008675"/>
    </source>
</evidence>
<keyword evidence="4 10" id="KW-0547">Nucleotide-binding</keyword>
<dbReference type="CDD" id="cd19499">
    <property type="entry name" value="RecA-like_ClpB_Hsp104-like"/>
    <property type="match status" value="1"/>
</dbReference>
<evidence type="ECO:0000256" key="4">
    <source>
        <dbReference type="ARBA" id="ARBA00022741"/>
    </source>
</evidence>
<dbReference type="InterPro" id="IPR036628">
    <property type="entry name" value="Clp_N_dom_sf"/>
</dbReference>
<keyword evidence="6 11" id="KW-0175">Coiled coil</keyword>
<evidence type="ECO:0000256" key="3">
    <source>
        <dbReference type="ARBA" id="ARBA00022737"/>
    </source>
</evidence>
<gene>
    <name evidence="11 13" type="primary">clpB</name>
    <name evidence="13" type="ORF">PQG45_02155</name>
</gene>
<dbReference type="PROSITE" id="PS00870">
    <property type="entry name" value="CLPAB_1"/>
    <property type="match status" value="1"/>
</dbReference>
<dbReference type="SUPFAM" id="SSF81923">
    <property type="entry name" value="Double Clp-N motif"/>
    <property type="match status" value="1"/>
</dbReference>
<dbReference type="Pfam" id="PF07724">
    <property type="entry name" value="AAA_2"/>
    <property type="match status" value="1"/>
</dbReference>
<feature type="coiled-coil region" evidence="11">
    <location>
        <begin position="412"/>
        <end position="489"/>
    </location>
</feature>
<dbReference type="NCBIfam" id="TIGR03346">
    <property type="entry name" value="chaperone_ClpB"/>
    <property type="match status" value="1"/>
</dbReference>
<dbReference type="InterPro" id="IPR017730">
    <property type="entry name" value="Chaperonin_ClpB"/>
</dbReference>
<evidence type="ECO:0000256" key="10">
    <source>
        <dbReference type="RuleBase" id="RU004432"/>
    </source>
</evidence>
<dbReference type="InterPro" id="IPR050130">
    <property type="entry name" value="ClpA_ClpB"/>
</dbReference>
<comment type="subunit">
    <text evidence="8">Homohexamer. The oligomerization is ATP-dependent.</text>
</comment>
<keyword evidence="14" id="KW-1185">Reference proteome</keyword>
<feature type="domain" description="Clp R" evidence="12">
    <location>
        <begin position="3"/>
        <end position="145"/>
    </location>
</feature>
<evidence type="ECO:0000259" key="12">
    <source>
        <dbReference type="PROSITE" id="PS51903"/>
    </source>
</evidence>
<dbReference type="InterPro" id="IPR003593">
    <property type="entry name" value="AAA+_ATPase"/>
</dbReference>
<dbReference type="EMBL" id="JAVNWW010000001">
    <property type="protein sequence ID" value="MDU0807833.1"/>
    <property type="molecule type" value="Genomic_DNA"/>
</dbReference>
<evidence type="ECO:0000256" key="8">
    <source>
        <dbReference type="ARBA" id="ARBA00026057"/>
    </source>
</evidence>
<dbReference type="InterPro" id="IPR028299">
    <property type="entry name" value="ClpA/B_CS2"/>
</dbReference>
<comment type="similarity">
    <text evidence="1 10">Belongs to the ClpA/ClpB family.</text>
</comment>
<comment type="subcellular location">
    <subcellularLocation>
        <location evidence="11">Cytoplasm</location>
    </subcellularLocation>
</comment>
<accession>A0ABU3TPP0</accession>
<dbReference type="SMART" id="SM01086">
    <property type="entry name" value="ClpB_D2-small"/>
    <property type="match status" value="1"/>
</dbReference>
<dbReference type="PRINTS" id="PR00300">
    <property type="entry name" value="CLPPROTEASEA"/>
</dbReference>
<dbReference type="PANTHER" id="PTHR11638">
    <property type="entry name" value="ATP-DEPENDENT CLP PROTEASE"/>
    <property type="match status" value="1"/>
</dbReference>
<dbReference type="InterPro" id="IPR001270">
    <property type="entry name" value="ClpA/B"/>
</dbReference>
<comment type="caution">
    <text evidence="13">The sequence shown here is derived from an EMBL/GenBank/DDBJ whole genome shotgun (WGS) entry which is preliminary data.</text>
</comment>
<dbReference type="InterPro" id="IPR027417">
    <property type="entry name" value="P-loop_NTPase"/>
</dbReference>
<evidence type="ECO:0000256" key="6">
    <source>
        <dbReference type="ARBA" id="ARBA00023054"/>
    </source>
</evidence>
<protein>
    <recommendedName>
        <fullName evidence="2 11">Chaperone protein ClpB</fullName>
    </recommendedName>
</protein>
<dbReference type="InterPro" id="IPR003959">
    <property type="entry name" value="ATPase_AAA_core"/>
</dbReference>
<dbReference type="PROSITE" id="PS00871">
    <property type="entry name" value="CLPAB_2"/>
    <property type="match status" value="1"/>
</dbReference>
<keyword evidence="3 9" id="KW-0677">Repeat</keyword>
<dbReference type="InterPro" id="IPR019489">
    <property type="entry name" value="Clp_ATPase_C"/>
</dbReference>
<comment type="function">
    <text evidence="11">Part of a stress-induced multi-chaperone system, it is involved in the recovery of the cell from heat-induced damage, in cooperation with DnaK, DnaJ and GrpE.</text>
</comment>
<keyword evidence="11" id="KW-0963">Cytoplasm</keyword>
<dbReference type="CDD" id="cd00009">
    <property type="entry name" value="AAA"/>
    <property type="match status" value="1"/>
</dbReference>
<reference evidence="13 14" key="1">
    <citation type="submission" date="2023-09" db="EMBL/GenBank/DDBJ databases">
        <title>Aquirufa genomes.</title>
        <authorList>
            <person name="Pitt A."/>
        </authorList>
    </citation>
    <scope>NUCLEOTIDE SEQUENCE [LARGE SCALE GENOMIC DNA]</scope>
    <source>
        <strain evidence="13 14">LEOWEIH-7C</strain>
    </source>
</reference>
<proteinExistence type="inferred from homology"/>
<dbReference type="Proteomes" id="UP001249959">
    <property type="component" value="Unassembled WGS sequence"/>
</dbReference>
<keyword evidence="7 10" id="KW-0143">Chaperone</keyword>
<evidence type="ECO:0000313" key="14">
    <source>
        <dbReference type="Proteomes" id="UP001249959"/>
    </source>
</evidence>
<evidence type="ECO:0000313" key="13">
    <source>
        <dbReference type="EMBL" id="MDU0807833.1"/>
    </source>
</evidence>
<dbReference type="InterPro" id="IPR018368">
    <property type="entry name" value="ClpA/B_CS1"/>
</dbReference>
<evidence type="ECO:0000256" key="2">
    <source>
        <dbReference type="ARBA" id="ARBA00017574"/>
    </source>
</evidence>
<organism evidence="13 14">
    <name type="scientific">Aquirufa regiilacus</name>
    <dbReference type="NCBI Taxonomy" id="3024868"/>
    <lineage>
        <taxon>Bacteria</taxon>
        <taxon>Pseudomonadati</taxon>
        <taxon>Bacteroidota</taxon>
        <taxon>Cytophagia</taxon>
        <taxon>Cytophagales</taxon>
        <taxon>Flectobacillaceae</taxon>
        <taxon>Aquirufa</taxon>
    </lineage>
</organism>
<dbReference type="Pfam" id="PF00004">
    <property type="entry name" value="AAA"/>
    <property type="match status" value="1"/>
</dbReference>
<dbReference type="Pfam" id="PF17871">
    <property type="entry name" value="AAA_lid_9"/>
    <property type="match status" value="1"/>
</dbReference>
<dbReference type="Gene3D" id="1.10.8.60">
    <property type="match status" value="1"/>
</dbReference>
<dbReference type="Gene3D" id="3.40.50.300">
    <property type="entry name" value="P-loop containing nucleotide triphosphate hydrolases"/>
    <property type="match status" value="3"/>
</dbReference>
<dbReference type="SUPFAM" id="SSF52540">
    <property type="entry name" value="P-loop containing nucleoside triphosphate hydrolases"/>
    <property type="match status" value="2"/>
</dbReference>
<name>A0ABU3TPP0_9BACT</name>
<keyword evidence="5 10" id="KW-0067">ATP-binding</keyword>
<dbReference type="PANTHER" id="PTHR11638:SF18">
    <property type="entry name" value="HEAT SHOCK PROTEIN 104"/>
    <property type="match status" value="1"/>
</dbReference>
<dbReference type="Pfam" id="PF02861">
    <property type="entry name" value="Clp_N"/>
    <property type="match status" value="1"/>
</dbReference>
<dbReference type="RefSeq" id="WP_316070227.1">
    <property type="nucleotide sequence ID" value="NZ_JAVNWW010000001.1"/>
</dbReference>
<evidence type="ECO:0000256" key="5">
    <source>
        <dbReference type="ARBA" id="ARBA00022840"/>
    </source>
</evidence>
<dbReference type="PROSITE" id="PS51903">
    <property type="entry name" value="CLP_R"/>
    <property type="match status" value="1"/>
</dbReference>
<dbReference type="InterPro" id="IPR041546">
    <property type="entry name" value="ClpA/ClpB_AAA_lid"/>
</dbReference>
<dbReference type="SMART" id="SM00382">
    <property type="entry name" value="AAA"/>
    <property type="match status" value="2"/>
</dbReference>
<evidence type="ECO:0000256" key="9">
    <source>
        <dbReference type="PROSITE-ProRule" id="PRU01251"/>
    </source>
</evidence>
<comment type="subunit">
    <text evidence="11">Homohexamer; The oligomerization is ATP-dependent.</text>
</comment>
<evidence type="ECO:0000256" key="11">
    <source>
        <dbReference type="RuleBase" id="RU362034"/>
    </source>
</evidence>
<keyword evidence="11" id="KW-0346">Stress response</keyword>
<sequence>MNPNNYTSQSSIIIQQAMEIAQERGQQAIETGHLLLAILQDDTQTASFLLKKLGVNPTQIQTALGPILNTYPKVSAGDQAYASNALQQALQRADKLKADFGDTYVSVELLFLSLLDGNDSVADALKKLGLTTKNFKEAIIELRGNRKVNDPHAEGTYQSLEKYGKNLNELAKAGKIDPVIGRDEEIRRVLQILSRRTKNNPMLVGEPGVGKTAIVEGLAQRIVSGDVPENLKSKIVMSLDMGLLVAGAKYKGEFEERLKAVIKEVTDSDGEIVLFIDEIHTLIGAGGGGEGAMDAANLLKPALARGELHAIGATTLKEYQKYIEKDKALERRFQSVIVDEPDVADAISILRGIKDKYELHHGVRIQDDAVIAAVELSSRYISDRFLPDKAIDLMDEAAAKMRLEIDSVPEAIDDIQRKIMSLEIEREAIRRENNKEKEAVLNRELADLSEKRDALKAQWQSEKGVLDTIRAEKERIDKLKLEADQAERQGDYGKVAEIRYGRLVESEQKLKDLQAQSQGENGMLQEEVTAENVAEVVAKWTGIPVSKMLQTEIEKLLHLEDELHKRVAGQDQAIELVSDAVRRSRAGLQDPRRPIGSFIFLGTTGVGKTELAKSLASYLFNDENAIVRIDMSEYQERHAVSRLVGAPPGYVGYDEGGQLTEAVRRKPYSVVLLDEIEKAHPDVWNILLQVLDEGRLTDNKGRTANFKNTIIIMTSNIGSHVIQEKLGQMEGWNNAILMEEAKEEVMVLLKQQVRPEFLNRVDEIVLFEPLTEEHARKILTIQFKEIQHRLAEQHITIEATEEALNKLAKEGFDPLYGGRPMKRVLQRVVLNELSKSILSGKIQKESAVLMDVDKEGNLTFENVEVEI</sequence>
<dbReference type="InterPro" id="IPR004176">
    <property type="entry name" value="Clp_R_N"/>
</dbReference>
<evidence type="ECO:0000256" key="7">
    <source>
        <dbReference type="ARBA" id="ARBA00023186"/>
    </source>
</evidence>